<evidence type="ECO:0000313" key="5">
    <source>
        <dbReference type="Proteomes" id="UP000177817"/>
    </source>
</evidence>
<sequence length="497" mass="54803">MSYFLKALKLDVETGSPKIALLNEKEAWHYGIHAGDHLKLTLNGKPLYVSANTSKQRVKPGRIGLYKDIWEKTRITNGDIVQVAFQESAHSIQAIKRRLLGKRLKYEEIYSIISDIATDQLSKVQITYFVASGFMHDYTNEELYFLTKAMAETGDMLHFPGLVADKHSVGGLAGNRTTMIVVPILAALGIKIPKTSSRAITSPAGTADTMEVLAPVTFTVDEIKKIVGKTNGCLVWGGGLSLAPADDKILQVSYPMSLEPYSKMIVSIMAKKVATGVNHLIIDMPVGPTTKIPDMETARMLEKKFQYVAAKFSIKLKVSMIKTSDPVGFGVGPALEARDVLRVLQQKKERPGDLSRKAVHLAGQLLELVDYCKPGAGATIAWKVLDSGRAWRKMREIIKAQGGDPNIDSEQITLGAYKKYYTAAKTGQIVFTDNKSLNLVCRTLGAPSVKLAGVYLNKEYGVSVRKGERLFTIYAENKERLNLASKALEKLRIFHIK</sequence>
<dbReference type="InterPro" id="IPR013102">
    <property type="entry name" value="PYNP_C"/>
</dbReference>
<comment type="caution">
    <text evidence="4">The sequence shown here is derived from an EMBL/GenBank/DDBJ whole genome shotgun (WGS) entry which is preliminary data.</text>
</comment>
<dbReference type="Gene3D" id="3.90.1170.30">
    <property type="entry name" value="Pyrimidine nucleoside phosphorylase-like, C-terminal domain"/>
    <property type="match status" value="1"/>
</dbReference>
<accession>A0A1G2BKZ5</accession>
<protein>
    <submittedName>
        <fullName evidence="4">AMP phosphorylase</fullName>
    </submittedName>
</protein>
<dbReference type="Pfam" id="PF07831">
    <property type="entry name" value="PYNP_C"/>
    <property type="match status" value="1"/>
</dbReference>
<dbReference type="GO" id="GO:0016763">
    <property type="term" value="F:pentosyltransferase activity"/>
    <property type="evidence" value="ECO:0007669"/>
    <property type="project" value="InterPro"/>
</dbReference>
<dbReference type="GO" id="GO:0006206">
    <property type="term" value="P:pyrimidine nucleobase metabolic process"/>
    <property type="evidence" value="ECO:0007669"/>
    <property type="project" value="InterPro"/>
</dbReference>
<dbReference type="GO" id="GO:0004645">
    <property type="term" value="F:1,4-alpha-oligoglucan phosphorylase activity"/>
    <property type="evidence" value="ECO:0007669"/>
    <property type="project" value="InterPro"/>
</dbReference>
<dbReference type="PROSITE" id="PS00647">
    <property type="entry name" value="THYMID_PHOSPHORYLASE"/>
    <property type="match status" value="1"/>
</dbReference>
<evidence type="ECO:0000313" key="4">
    <source>
        <dbReference type="EMBL" id="OGY89864.1"/>
    </source>
</evidence>
<dbReference type="Gene3D" id="2.40.40.20">
    <property type="match status" value="1"/>
</dbReference>
<dbReference type="PIRSF" id="PIRSF000478">
    <property type="entry name" value="TP_PyNP"/>
    <property type="match status" value="1"/>
</dbReference>
<dbReference type="EMBL" id="MHKK01000022">
    <property type="protein sequence ID" value="OGY89864.1"/>
    <property type="molecule type" value="Genomic_DNA"/>
</dbReference>
<dbReference type="AlphaFoldDB" id="A0A1G2BKZ5"/>
<dbReference type="InterPro" id="IPR013466">
    <property type="entry name" value="Thymidine/AMP_Pase"/>
</dbReference>
<keyword evidence="2" id="KW-0808">Transferase</keyword>
<dbReference type="NCBIfam" id="TIGR03327">
    <property type="entry name" value="AMP_phos"/>
    <property type="match status" value="1"/>
</dbReference>
<dbReference type="Gene3D" id="1.20.970.10">
    <property type="entry name" value="Transferase, Pyrimidine Nucleoside Phosphorylase, Chain C"/>
    <property type="match status" value="1"/>
</dbReference>
<keyword evidence="1" id="KW-0328">Glycosyltransferase</keyword>
<dbReference type="SUPFAM" id="SSF54680">
    <property type="entry name" value="Pyrimidine nucleoside phosphorylase C-terminal domain"/>
    <property type="match status" value="1"/>
</dbReference>
<dbReference type="SUPFAM" id="SSF47648">
    <property type="entry name" value="Nucleoside phosphorylase/phosphoribosyltransferase N-terminal domain"/>
    <property type="match status" value="1"/>
</dbReference>
<proteinExistence type="predicted"/>
<dbReference type="InterPro" id="IPR017459">
    <property type="entry name" value="Glycosyl_Trfase_fam3_N_dom"/>
</dbReference>
<dbReference type="SMART" id="SM00941">
    <property type="entry name" value="PYNP_C"/>
    <property type="match status" value="1"/>
</dbReference>
<evidence type="ECO:0000256" key="1">
    <source>
        <dbReference type="ARBA" id="ARBA00022676"/>
    </source>
</evidence>
<dbReference type="InterPro" id="IPR017713">
    <property type="entry name" value="AMP_phosphorylase"/>
</dbReference>
<dbReference type="SUPFAM" id="SSF52418">
    <property type="entry name" value="Nucleoside phosphorylase/phosphoribosyltransferase catalytic domain"/>
    <property type="match status" value="1"/>
</dbReference>
<dbReference type="InterPro" id="IPR000312">
    <property type="entry name" value="Glycosyl_Trfase_fam3"/>
</dbReference>
<evidence type="ECO:0000259" key="3">
    <source>
        <dbReference type="SMART" id="SM00941"/>
    </source>
</evidence>
<evidence type="ECO:0000256" key="2">
    <source>
        <dbReference type="ARBA" id="ARBA00022679"/>
    </source>
</evidence>
<dbReference type="NCBIfam" id="TIGR02645">
    <property type="entry name" value="ARCH_P_rylase"/>
    <property type="match status" value="1"/>
</dbReference>
<organism evidence="4 5">
    <name type="scientific">Candidatus Komeilibacteria bacterium RIFCSPHIGHO2_01_FULL_52_14</name>
    <dbReference type="NCBI Taxonomy" id="1798549"/>
    <lineage>
        <taxon>Bacteria</taxon>
        <taxon>Candidatus Komeiliibacteriota</taxon>
    </lineage>
</organism>
<dbReference type="InterPro" id="IPR036566">
    <property type="entry name" value="PYNP-like_C_sf"/>
</dbReference>
<dbReference type="Proteomes" id="UP000177817">
    <property type="component" value="Unassembled WGS sequence"/>
</dbReference>
<dbReference type="Pfam" id="PF02885">
    <property type="entry name" value="Glycos_trans_3N"/>
    <property type="match status" value="1"/>
</dbReference>
<dbReference type="PANTHER" id="PTHR10515">
    <property type="entry name" value="THYMIDINE PHOSPHORYLASE"/>
    <property type="match status" value="1"/>
</dbReference>
<feature type="domain" description="Pyrimidine nucleoside phosphorylase C-terminal" evidence="3">
    <location>
        <begin position="428"/>
        <end position="494"/>
    </location>
</feature>
<dbReference type="PANTHER" id="PTHR10515:SF0">
    <property type="entry name" value="THYMIDINE PHOSPHORYLASE"/>
    <property type="match status" value="1"/>
</dbReference>
<dbReference type="Gene3D" id="3.40.1030.10">
    <property type="entry name" value="Nucleoside phosphorylase/phosphoribosyltransferase catalytic domain"/>
    <property type="match status" value="1"/>
</dbReference>
<dbReference type="Pfam" id="PF00591">
    <property type="entry name" value="Glycos_transf_3"/>
    <property type="match status" value="1"/>
</dbReference>
<name>A0A1G2BKZ5_9BACT</name>
<dbReference type="InterPro" id="IPR035902">
    <property type="entry name" value="Nuc_phospho_transferase"/>
</dbReference>
<dbReference type="GO" id="GO:0005829">
    <property type="term" value="C:cytosol"/>
    <property type="evidence" value="ECO:0007669"/>
    <property type="project" value="TreeGrafter"/>
</dbReference>
<reference evidence="4 5" key="1">
    <citation type="journal article" date="2016" name="Nat. Commun.">
        <title>Thousands of microbial genomes shed light on interconnected biogeochemical processes in an aquifer system.</title>
        <authorList>
            <person name="Anantharaman K."/>
            <person name="Brown C.T."/>
            <person name="Hug L.A."/>
            <person name="Sharon I."/>
            <person name="Castelle C.J."/>
            <person name="Probst A.J."/>
            <person name="Thomas B.C."/>
            <person name="Singh A."/>
            <person name="Wilkins M.J."/>
            <person name="Karaoz U."/>
            <person name="Brodie E.L."/>
            <person name="Williams K.H."/>
            <person name="Hubbard S.S."/>
            <person name="Banfield J.F."/>
        </authorList>
    </citation>
    <scope>NUCLEOTIDE SEQUENCE [LARGE SCALE GENOMIC DNA]</scope>
</reference>
<dbReference type="InterPro" id="IPR017872">
    <property type="entry name" value="Pyrmidine_PPase_CS"/>
</dbReference>
<dbReference type="InterPro" id="IPR036320">
    <property type="entry name" value="Glycosyl_Trfase_fam3_N_dom_sf"/>
</dbReference>
<gene>
    <name evidence="4" type="ORF">A2677_03425</name>
</gene>
<dbReference type="NCBIfam" id="NF003338">
    <property type="entry name" value="PRK04350.1"/>
    <property type="match status" value="1"/>
</dbReference>
<dbReference type="GO" id="GO:0046125">
    <property type="term" value="P:pyrimidine deoxyribonucleoside metabolic process"/>
    <property type="evidence" value="ECO:0007669"/>
    <property type="project" value="InterPro"/>
</dbReference>
<dbReference type="InterPro" id="IPR000053">
    <property type="entry name" value="Thymidine/pyrmidine_PPase"/>
</dbReference>